<reference evidence="1 2" key="1">
    <citation type="submission" date="2018-04" db="EMBL/GenBank/DDBJ databases">
        <title>Adhaeribacter sp. HMF7616 genome sequencing and assembly.</title>
        <authorList>
            <person name="Kang H."/>
            <person name="Kang J."/>
            <person name="Cha I."/>
            <person name="Kim H."/>
            <person name="Joh K."/>
        </authorList>
    </citation>
    <scope>NUCLEOTIDE SEQUENCE [LARGE SCALE GENOMIC DNA]</scope>
    <source>
        <strain evidence="1 2">HMF7616</strain>
    </source>
</reference>
<evidence type="ECO:0000313" key="1">
    <source>
        <dbReference type="EMBL" id="RDC63296.1"/>
    </source>
</evidence>
<name>A0A369QJ91_9BACT</name>
<sequence length="169" mass="19613">MSKSTLISIPVRKHVKEFLLQEFGLPGENFIRIHQNTFLGKTIVMAVDKLPYRQLKTKKEKSGNVAEISLQLPKALKHYAMTEDNMKALSDFFEKYFQQQLLFFVKGQVARTGNELAAITMFMNLYQIDTESYDLEVARKCWRDYKDRIYKVNQMVAHQPAGFTGMAYA</sequence>
<dbReference type="Proteomes" id="UP000253919">
    <property type="component" value="Unassembled WGS sequence"/>
</dbReference>
<dbReference type="AlphaFoldDB" id="A0A369QJ91"/>
<protein>
    <submittedName>
        <fullName evidence="1">Uncharacterized protein</fullName>
    </submittedName>
</protein>
<dbReference type="RefSeq" id="WP_147275645.1">
    <property type="nucleotide sequence ID" value="NZ_QASA01000001.1"/>
</dbReference>
<dbReference type="EMBL" id="QASA01000001">
    <property type="protein sequence ID" value="RDC63296.1"/>
    <property type="molecule type" value="Genomic_DNA"/>
</dbReference>
<dbReference type="OrthoDB" id="951057at2"/>
<accession>A0A369QJ91</accession>
<proteinExistence type="predicted"/>
<organism evidence="1 2">
    <name type="scientific">Adhaeribacter pallidiroseus</name>
    <dbReference type="NCBI Taxonomy" id="2072847"/>
    <lineage>
        <taxon>Bacteria</taxon>
        <taxon>Pseudomonadati</taxon>
        <taxon>Bacteroidota</taxon>
        <taxon>Cytophagia</taxon>
        <taxon>Cytophagales</taxon>
        <taxon>Hymenobacteraceae</taxon>
        <taxon>Adhaeribacter</taxon>
    </lineage>
</organism>
<comment type="caution">
    <text evidence="1">The sequence shown here is derived from an EMBL/GenBank/DDBJ whole genome shotgun (WGS) entry which is preliminary data.</text>
</comment>
<gene>
    <name evidence="1" type="ORF">AHMF7616_01898</name>
</gene>
<keyword evidence="2" id="KW-1185">Reference proteome</keyword>
<evidence type="ECO:0000313" key="2">
    <source>
        <dbReference type="Proteomes" id="UP000253919"/>
    </source>
</evidence>